<evidence type="ECO:0000256" key="1">
    <source>
        <dbReference type="SAM" id="MobiDB-lite"/>
    </source>
</evidence>
<dbReference type="Pfam" id="PF22767">
    <property type="entry name" value="ThcOx"/>
    <property type="match status" value="1"/>
</dbReference>
<sequence>MGPLADRTQSEPAAPVRGRAPSLGLRPGVAFAVAGDGRLTVSVHGTPVARVSGLSSALSQALADLESGATSILDEESLAGEFARLPQTVRGCVLTAVRLENRTLALAEPLRAGEPPSAPVALEPGDLVRSSRFAYSHRQNDELLVESPVAGARIIVLDDSLGLLLAATAQASRVETLERRLASVLPAHTVREILELMLGVRVLEVAERESGEFPSDSDPVLRQWDFHDLLFHSRSRFGRTAEPFGGIFPHRGRIEPRSAVRECHAGQLVELPAPSFDDVLERDPSLLMAMETRHSCRTFGEQPLTLDELGEFLFRSARVSAGPALPGFSPPLPHRRRCLRTRAVSHRASCRRS</sequence>
<protein>
    <recommendedName>
        <fullName evidence="2">Cyanobactin oxidase ThcOx second domain-containing protein</fullName>
    </recommendedName>
</protein>
<feature type="region of interest" description="Disordered" evidence="1">
    <location>
        <begin position="1"/>
        <end position="21"/>
    </location>
</feature>
<dbReference type="Gene3D" id="3.40.109.10">
    <property type="entry name" value="NADH Oxidase"/>
    <property type="match status" value="1"/>
</dbReference>
<accession>A0AAD1ELI4</accession>
<dbReference type="Proteomes" id="UP000283946">
    <property type="component" value="Chromosome"/>
</dbReference>
<dbReference type="GO" id="GO:0016491">
    <property type="term" value="F:oxidoreductase activity"/>
    <property type="evidence" value="ECO:0007669"/>
    <property type="project" value="InterPro"/>
</dbReference>
<organism evidence="3 4">
    <name type="scientific">Rathayibacter iranicus</name>
    <dbReference type="NCBI Taxonomy" id="59737"/>
    <lineage>
        <taxon>Bacteria</taxon>
        <taxon>Bacillati</taxon>
        <taxon>Actinomycetota</taxon>
        <taxon>Actinomycetes</taxon>
        <taxon>Micrococcales</taxon>
        <taxon>Microbacteriaceae</taxon>
        <taxon>Rathayibacter</taxon>
    </lineage>
</organism>
<dbReference type="AlphaFoldDB" id="A0AAD1ELI4"/>
<reference evidence="3 4" key="1">
    <citation type="submission" date="2018-03" db="EMBL/GenBank/DDBJ databases">
        <title>Bacteriophage NCPPB3778 and a type I-E CRISPR drive the evolution of the US Biological Select Agent, Rathayibacter toxicus.</title>
        <authorList>
            <person name="Davis E.W.II."/>
            <person name="Tabima J.F."/>
            <person name="Weisberg A.J."/>
            <person name="Dantas Lopes L."/>
            <person name="Wiseman M.S."/>
            <person name="Wiseman M.S."/>
            <person name="Pupko T."/>
            <person name="Belcher M.S."/>
            <person name="Sechler A.J."/>
            <person name="Tancos M.A."/>
            <person name="Schroeder B.K."/>
            <person name="Murray T.D."/>
            <person name="Luster D.G."/>
            <person name="Schneider W.L."/>
            <person name="Rogers E."/>
            <person name="Andreote F.D."/>
            <person name="Grunwald N.J."/>
            <person name="Putnam M.L."/>
            <person name="Chang J.H."/>
        </authorList>
    </citation>
    <scope>NUCLEOTIDE SEQUENCE [LARGE SCALE GENOMIC DNA]</scope>
    <source>
        <strain evidence="3 4">NCCPB 2253</strain>
    </source>
</reference>
<name>A0AAD1ELI4_9MICO</name>
<dbReference type="RefSeq" id="WP_104354259.1">
    <property type="nucleotide sequence ID" value="NZ_CP028130.1"/>
</dbReference>
<dbReference type="EMBL" id="CP028130">
    <property type="protein sequence ID" value="AZZ55137.1"/>
    <property type="molecule type" value="Genomic_DNA"/>
</dbReference>
<gene>
    <name evidence="3" type="ORF">C7V51_03985</name>
</gene>
<evidence type="ECO:0000313" key="3">
    <source>
        <dbReference type="EMBL" id="AZZ55137.1"/>
    </source>
</evidence>
<feature type="domain" description="Cyanobactin oxidase ThcOx second" evidence="2">
    <location>
        <begin position="130"/>
        <end position="240"/>
    </location>
</feature>
<dbReference type="InterPro" id="IPR054488">
    <property type="entry name" value="ThcOx_dom2"/>
</dbReference>
<evidence type="ECO:0000313" key="4">
    <source>
        <dbReference type="Proteomes" id="UP000283946"/>
    </source>
</evidence>
<dbReference type="InterPro" id="IPR000415">
    <property type="entry name" value="Nitroreductase-like"/>
</dbReference>
<evidence type="ECO:0000259" key="2">
    <source>
        <dbReference type="Pfam" id="PF22767"/>
    </source>
</evidence>
<dbReference type="KEGG" id="ria:C7V51_03985"/>
<proteinExistence type="predicted"/>